<dbReference type="SUPFAM" id="SSF51338">
    <property type="entry name" value="Composite domain of metallo-dependent hydrolases"/>
    <property type="match status" value="1"/>
</dbReference>
<dbReference type="InterPro" id="IPR011059">
    <property type="entry name" value="Metal-dep_hydrolase_composite"/>
</dbReference>
<dbReference type="Gene3D" id="3.20.20.140">
    <property type="entry name" value="Metal-dependent hydrolases"/>
    <property type="match status" value="1"/>
</dbReference>
<proteinExistence type="predicted"/>
<dbReference type="InterPro" id="IPR013108">
    <property type="entry name" value="Amidohydro_3"/>
</dbReference>
<dbReference type="GO" id="GO:0016810">
    <property type="term" value="F:hydrolase activity, acting on carbon-nitrogen (but not peptide) bonds"/>
    <property type="evidence" value="ECO:0007669"/>
    <property type="project" value="InterPro"/>
</dbReference>
<accession>A0A940T3N3</accession>
<dbReference type="InterPro" id="IPR032466">
    <property type="entry name" value="Metal_Hydrolase"/>
</dbReference>
<evidence type="ECO:0000259" key="1">
    <source>
        <dbReference type="Pfam" id="PF07969"/>
    </source>
</evidence>
<evidence type="ECO:0000313" key="3">
    <source>
        <dbReference type="Proteomes" id="UP000675163"/>
    </source>
</evidence>
<feature type="domain" description="Amidohydrolase 3" evidence="1">
    <location>
        <begin position="2"/>
        <end position="360"/>
    </location>
</feature>
<evidence type="ECO:0000313" key="2">
    <source>
        <dbReference type="EMBL" id="MBP1325949.1"/>
    </source>
</evidence>
<dbReference type="Pfam" id="PF07969">
    <property type="entry name" value="Amidohydro_3"/>
    <property type="match status" value="1"/>
</dbReference>
<comment type="caution">
    <text evidence="2">The sequence shown here is derived from an EMBL/GenBank/DDBJ whole genome shotgun (WGS) entry which is preliminary data.</text>
</comment>
<sequence>MGGRITREAGTQIPSGMVFETAEEPLRVASELSLVPRLHDMLALAHEELLAMGITQVTNFEGADVRDAYARLHAEGRLRLRAHIGIDVFDLDEAIAQGVRTGDGDDRLTVGPVKLYSDGALGSHTAHLHEDFTGDPGNRGIAVTPFAELTVLVEKAVNAGIAVATHAIGDQANTLVLNAYTPIAEQAHRAGLQLRIEHSQHLQWEDVTRFAQLGVVASMQPIHCTSDYPLSVELLGERDIGHYPWRALIDAGVTVAFGSDAPVEPADPLFGVHAAVTRTRRDGDPEGGREPEQRVTVAEALRGFTREPAVAAGMGDHAGRLAPGYFADFIALDQDPFTIDPASIWQITVAATAVAGEIVFTRS</sequence>
<keyword evidence="3" id="KW-1185">Reference proteome</keyword>
<dbReference type="Gene3D" id="2.30.40.10">
    <property type="entry name" value="Urease, subunit C, domain 1"/>
    <property type="match status" value="1"/>
</dbReference>
<dbReference type="SUPFAM" id="SSF51556">
    <property type="entry name" value="Metallo-dependent hydrolases"/>
    <property type="match status" value="1"/>
</dbReference>
<reference evidence="2" key="1">
    <citation type="submission" date="2021-02" db="EMBL/GenBank/DDBJ databases">
        <title>Sequencing the genomes of 1000 actinobacteria strains.</title>
        <authorList>
            <person name="Klenk H.-P."/>
        </authorList>
    </citation>
    <scope>NUCLEOTIDE SEQUENCE</scope>
    <source>
        <strain evidence="2">DSM 22850</strain>
    </source>
</reference>
<organism evidence="2 3">
    <name type="scientific">Leucobacter exalbidus</name>
    <dbReference type="NCBI Taxonomy" id="662960"/>
    <lineage>
        <taxon>Bacteria</taxon>
        <taxon>Bacillati</taxon>
        <taxon>Actinomycetota</taxon>
        <taxon>Actinomycetes</taxon>
        <taxon>Micrococcales</taxon>
        <taxon>Microbacteriaceae</taxon>
        <taxon>Leucobacter</taxon>
    </lineage>
</organism>
<dbReference type="PANTHER" id="PTHR22642">
    <property type="entry name" value="IMIDAZOLONEPROPIONASE"/>
    <property type="match status" value="1"/>
</dbReference>
<dbReference type="EMBL" id="JAFIDA010000001">
    <property type="protein sequence ID" value="MBP1325949.1"/>
    <property type="molecule type" value="Genomic_DNA"/>
</dbReference>
<dbReference type="Proteomes" id="UP000675163">
    <property type="component" value="Unassembled WGS sequence"/>
</dbReference>
<name>A0A940T3N3_9MICO</name>
<dbReference type="PANTHER" id="PTHR22642:SF2">
    <property type="entry name" value="PROTEIN LONG AFTER FAR-RED 3"/>
    <property type="match status" value="1"/>
</dbReference>
<dbReference type="AlphaFoldDB" id="A0A940T3N3"/>
<dbReference type="Gene3D" id="3.10.310.70">
    <property type="match status" value="1"/>
</dbReference>
<gene>
    <name evidence="2" type="ORF">JOF28_001181</name>
</gene>
<protein>
    <submittedName>
        <fullName evidence="2">Amidohydrolase YtcJ</fullName>
    </submittedName>
</protein>